<reference evidence="2" key="2">
    <citation type="submission" date="2015-01" db="EMBL/GenBank/DDBJ databases">
        <title>Evolutionary Origins and Diversification of the Mycorrhizal Mutualists.</title>
        <authorList>
            <consortium name="DOE Joint Genome Institute"/>
            <consortium name="Mycorrhizal Genomics Consortium"/>
            <person name="Kohler A."/>
            <person name="Kuo A."/>
            <person name="Nagy L.G."/>
            <person name="Floudas D."/>
            <person name="Copeland A."/>
            <person name="Barry K.W."/>
            <person name="Cichocki N."/>
            <person name="Veneault-Fourrey C."/>
            <person name="LaButti K."/>
            <person name="Lindquist E.A."/>
            <person name="Lipzen A."/>
            <person name="Lundell T."/>
            <person name="Morin E."/>
            <person name="Murat C."/>
            <person name="Riley R."/>
            <person name="Ohm R."/>
            <person name="Sun H."/>
            <person name="Tunlid A."/>
            <person name="Henrissat B."/>
            <person name="Grigoriev I.V."/>
            <person name="Hibbett D.S."/>
            <person name="Martin F."/>
        </authorList>
    </citation>
    <scope>NUCLEOTIDE SEQUENCE [LARGE SCALE GENOMIC DNA]</scope>
    <source>
        <strain evidence="2">Zn</strain>
    </source>
</reference>
<dbReference type="Proteomes" id="UP000054321">
    <property type="component" value="Unassembled WGS sequence"/>
</dbReference>
<dbReference type="HOGENOM" id="CLU_1690998_0_0_1"/>
<dbReference type="STRING" id="913774.A0A0C3GUP1"/>
<dbReference type="Gene3D" id="3.90.1720.10">
    <property type="entry name" value="endopeptidase domain like (from Nostoc punctiforme)"/>
    <property type="match status" value="1"/>
</dbReference>
<dbReference type="InParanoid" id="A0A0C3GUP1"/>
<feature type="non-terminal residue" evidence="1">
    <location>
        <position position="1"/>
    </location>
</feature>
<evidence type="ECO:0008006" key="3">
    <source>
        <dbReference type="Google" id="ProtNLM"/>
    </source>
</evidence>
<protein>
    <recommendedName>
        <fullName evidence="3">NlpC/P60 domain-containing protein</fullName>
    </recommendedName>
</protein>
<organism evidence="1 2">
    <name type="scientific">Oidiodendron maius (strain Zn)</name>
    <dbReference type="NCBI Taxonomy" id="913774"/>
    <lineage>
        <taxon>Eukaryota</taxon>
        <taxon>Fungi</taxon>
        <taxon>Dikarya</taxon>
        <taxon>Ascomycota</taxon>
        <taxon>Pezizomycotina</taxon>
        <taxon>Leotiomycetes</taxon>
        <taxon>Leotiomycetes incertae sedis</taxon>
        <taxon>Myxotrichaceae</taxon>
        <taxon>Oidiodendron</taxon>
    </lineage>
</organism>
<gene>
    <name evidence="1" type="ORF">OIDMADRAFT_126281</name>
</gene>
<evidence type="ECO:0000313" key="1">
    <source>
        <dbReference type="EMBL" id="KIM99780.1"/>
    </source>
</evidence>
<dbReference type="EMBL" id="KN832878">
    <property type="protein sequence ID" value="KIM99780.1"/>
    <property type="molecule type" value="Genomic_DNA"/>
</dbReference>
<reference evidence="1 2" key="1">
    <citation type="submission" date="2014-04" db="EMBL/GenBank/DDBJ databases">
        <authorList>
            <consortium name="DOE Joint Genome Institute"/>
            <person name="Kuo A."/>
            <person name="Martino E."/>
            <person name="Perotto S."/>
            <person name="Kohler A."/>
            <person name="Nagy L.G."/>
            <person name="Floudas D."/>
            <person name="Copeland A."/>
            <person name="Barry K.W."/>
            <person name="Cichocki N."/>
            <person name="Veneault-Fourrey C."/>
            <person name="LaButti K."/>
            <person name="Lindquist E.A."/>
            <person name="Lipzen A."/>
            <person name="Lundell T."/>
            <person name="Morin E."/>
            <person name="Murat C."/>
            <person name="Sun H."/>
            <person name="Tunlid A."/>
            <person name="Henrissat B."/>
            <person name="Grigoriev I.V."/>
            <person name="Hibbett D.S."/>
            <person name="Martin F."/>
            <person name="Nordberg H.P."/>
            <person name="Cantor M.N."/>
            <person name="Hua S.X."/>
        </authorList>
    </citation>
    <scope>NUCLEOTIDE SEQUENCE [LARGE SCALE GENOMIC DNA]</scope>
    <source>
        <strain evidence="1 2">Zn</strain>
    </source>
</reference>
<dbReference type="AlphaFoldDB" id="A0A0C3GUP1"/>
<dbReference type="InterPro" id="IPR038765">
    <property type="entry name" value="Papain-like_cys_pep_sf"/>
</dbReference>
<proteinExistence type="predicted"/>
<keyword evidence="2" id="KW-1185">Reference proteome</keyword>
<evidence type="ECO:0000313" key="2">
    <source>
        <dbReference type="Proteomes" id="UP000054321"/>
    </source>
</evidence>
<sequence length="150" mass="16412">KGGSGFGAPISRSEIVARGLNWIDKHVPYSQDATYPDPEGTEYRTDCSGFVSMCIHISPPGLSTVYLPEVAVKISWDDLQPGDFVGTLGPGTGGDDGHVTLFHSWVDSTKTRYNSLECRGKAYGCIPYQRPIAWVDGSFTAEPYRYTNVE</sequence>
<accession>A0A0C3GUP1</accession>
<dbReference type="SUPFAM" id="SSF54001">
    <property type="entry name" value="Cysteine proteinases"/>
    <property type="match status" value="1"/>
</dbReference>
<name>A0A0C3GUP1_OIDMZ</name>